<dbReference type="Proteomes" id="UP001142372">
    <property type="component" value="Unassembled WGS sequence"/>
</dbReference>
<sequence length="790" mass="78517">MKVSKTGAGIVFATIIAGLLGATPAIASEEPTPHSTSTPSGPSAPDAHMGDYSASRFVDQAAQLPDDLVSAVQRDLGVTPEQYLATAAATVDAGQVISDLTGDGVHVSDARLDGTQLVVDVATKHDVASVTSRGADAVVGSGAGREVFSGKKFTALADLVNGTGWAFVDGPYWDLCSIGFNGFSVSTGASQFATAGHCLRTASNQSSPLPTPFMLTQPTAGSTSLRAGSPIGSMIDASFEFGGGYDSGLVAVTNKALTPKPRVATWGGGKGAQTAGSPVAVYGQTSAVAGTLFCKSGRTTGWTCGKVTDVDQYVDVYDDNDVAHTVNAYITTACALPGDSGGSAMAGNYAIGVLSASDAPNGTKSCSSAIHSAFFPIIGQYESIADQQPDWELAVSLSTPTVFDPSGVVFTGHGLQGTLPNGIPGDTVYLYLDGASSPTSQVAIAKGSTAFSLPLTGAARGKHTYRVVAGWGVRSRSTAVTGTVTIAATPAVDRIAAADRYSEAVAIANAGYPTTADVVYVASGETFPDALSAAPAAAAGKGPLLLTAKSTLPASVKAKIATLSPAKIVIVGGTGSVSAAVEKTLSAIAPVKRYAGADRYAASRGLVDGVFGKTGVPTLYLATGSNFPDALSAGAAAGSTGSAVLLVNGAKPTLDAATLALIAKLHPAAIRIAGGAGSVSAGIEKSLAGKAASVKRLGGADRYAASQTINTDAFPAASKVYVASGVVFPDALAGAVLAAKGAAPLYVSQTNCLSAGIIAGIARLGVGSVTLLGGTGSLTARVQSLTSCTS</sequence>
<proteinExistence type="predicted"/>
<dbReference type="CDD" id="cd21112">
    <property type="entry name" value="alphaLP-like"/>
    <property type="match status" value="1"/>
</dbReference>
<feature type="compositionally biased region" description="Low complexity" evidence="1">
    <location>
        <begin position="27"/>
        <end position="45"/>
    </location>
</feature>
<accession>A0A9W6LZW8</accession>
<name>A0A9W6LZW8_9MICO</name>
<dbReference type="AlphaFoldDB" id="A0A9W6LZW8"/>
<dbReference type="EMBL" id="BSEN01000006">
    <property type="protein sequence ID" value="GLJ76320.1"/>
    <property type="molecule type" value="Genomic_DNA"/>
</dbReference>
<dbReference type="InterPro" id="IPR051922">
    <property type="entry name" value="Bact_Sporulation_Assoc"/>
</dbReference>
<comment type="caution">
    <text evidence="3">The sequence shown here is derived from an EMBL/GenBank/DDBJ whole genome shotgun (WGS) entry which is preliminary data.</text>
</comment>
<dbReference type="Pfam" id="PF04122">
    <property type="entry name" value="CW_binding_2"/>
    <property type="match status" value="3"/>
</dbReference>
<organism evidence="3 4">
    <name type="scientific">Leifsonia poae</name>
    <dbReference type="NCBI Taxonomy" id="110933"/>
    <lineage>
        <taxon>Bacteria</taxon>
        <taxon>Bacillati</taxon>
        <taxon>Actinomycetota</taxon>
        <taxon>Actinomycetes</taxon>
        <taxon>Micrococcales</taxon>
        <taxon>Microbacteriaceae</taxon>
        <taxon>Leifsonia</taxon>
    </lineage>
</organism>
<evidence type="ECO:0000313" key="4">
    <source>
        <dbReference type="Proteomes" id="UP001142372"/>
    </source>
</evidence>
<reference evidence="3" key="2">
    <citation type="submission" date="2023-01" db="EMBL/GenBank/DDBJ databases">
        <authorList>
            <person name="Sun Q."/>
            <person name="Evtushenko L."/>
        </authorList>
    </citation>
    <scope>NUCLEOTIDE SEQUENCE</scope>
    <source>
        <strain evidence="3">VKM Ac-1401</strain>
    </source>
</reference>
<dbReference type="RefSeq" id="WP_271176977.1">
    <property type="nucleotide sequence ID" value="NZ_BAAAJO010000005.1"/>
</dbReference>
<feature type="signal peptide" evidence="2">
    <location>
        <begin position="1"/>
        <end position="27"/>
    </location>
</feature>
<evidence type="ECO:0000313" key="3">
    <source>
        <dbReference type="EMBL" id="GLJ76320.1"/>
    </source>
</evidence>
<dbReference type="InterPro" id="IPR043504">
    <property type="entry name" value="Peptidase_S1_PA_chymotrypsin"/>
</dbReference>
<keyword evidence="2" id="KW-0732">Signal</keyword>
<dbReference type="SUPFAM" id="SSF50494">
    <property type="entry name" value="Trypsin-like serine proteases"/>
    <property type="match status" value="1"/>
</dbReference>
<dbReference type="Gene3D" id="3.40.50.12090">
    <property type="match status" value="1"/>
</dbReference>
<feature type="region of interest" description="Disordered" evidence="1">
    <location>
        <begin position="26"/>
        <end position="51"/>
    </location>
</feature>
<protein>
    <submittedName>
        <fullName evidence="3">Uncharacterized protein</fullName>
    </submittedName>
</protein>
<evidence type="ECO:0000256" key="1">
    <source>
        <dbReference type="SAM" id="MobiDB-lite"/>
    </source>
</evidence>
<feature type="chain" id="PRO_5040871014" evidence="2">
    <location>
        <begin position="28"/>
        <end position="790"/>
    </location>
</feature>
<dbReference type="InterPro" id="IPR009003">
    <property type="entry name" value="Peptidase_S1_PA"/>
</dbReference>
<keyword evidence="4" id="KW-1185">Reference proteome</keyword>
<dbReference type="Gene3D" id="2.40.10.10">
    <property type="entry name" value="Trypsin-like serine proteases"/>
    <property type="match status" value="2"/>
</dbReference>
<dbReference type="PANTHER" id="PTHR30032">
    <property type="entry name" value="N-ACETYLMURAMOYL-L-ALANINE AMIDASE-RELATED"/>
    <property type="match status" value="1"/>
</dbReference>
<dbReference type="InterPro" id="IPR007253">
    <property type="entry name" value="Cell_wall-bd_2"/>
</dbReference>
<evidence type="ECO:0000256" key="2">
    <source>
        <dbReference type="SAM" id="SignalP"/>
    </source>
</evidence>
<dbReference type="PANTHER" id="PTHR30032:SF8">
    <property type="entry name" value="GERMINATION-SPECIFIC N-ACETYLMURAMOYL-L-ALANINE AMIDASE"/>
    <property type="match status" value="1"/>
</dbReference>
<gene>
    <name evidence="3" type="ORF">GCM10017584_18940</name>
</gene>
<reference evidence="3" key="1">
    <citation type="journal article" date="2014" name="Int. J. Syst. Evol. Microbiol.">
        <title>Complete genome sequence of Corynebacterium casei LMG S-19264T (=DSM 44701T), isolated from a smear-ripened cheese.</title>
        <authorList>
            <consortium name="US DOE Joint Genome Institute (JGI-PGF)"/>
            <person name="Walter F."/>
            <person name="Albersmeier A."/>
            <person name="Kalinowski J."/>
            <person name="Ruckert C."/>
        </authorList>
    </citation>
    <scope>NUCLEOTIDE SEQUENCE</scope>
    <source>
        <strain evidence="3">VKM Ac-1401</strain>
    </source>
</reference>